<dbReference type="EMBL" id="AAPJ01000002">
    <property type="protein sequence ID" value="EAS50734.1"/>
    <property type="molecule type" value="Genomic_DNA"/>
</dbReference>
<dbReference type="Pfam" id="PF04379">
    <property type="entry name" value="DUF525"/>
    <property type="match status" value="1"/>
</dbReference>
<dbReference type="BioCyc" id="AURANTIMONAS:SI859A1_00857-MONOMER"/>
<dbReference type="OrthoDB" id="9795226at2"/>
<dbReference type="InterPro" id="IPR023065">
    <property type="entry name" value="Uncharacterised_ApaG"/>
</dbReference>
<proteinExistence type="inferred from homology"/>
<sequence>MYRATTHGITVTVTPTYLEDQSMPDDGRWVWAYTVEIENGSRQTTRLRSRYWHITDATGHVEEVSGPGVVGEEPQLAPGDSFTYTSGCPLGTPSGFMRGHYRMQQEDGTLFQVEIPAFSLDVPARQRVLN</sequence>
<dbReference type="NCBIfam" id="NF003967">
    <property type="entry name" value="PRK05461.1"/>
    <property type="match status" value="1"/>
</dbReference>
<evidence type="ECO:0000259" key="3">
    <source>
        <dbReference type="PROSITE" id="PS51087"/>
    </source>
</evidence>
<dbReference type="HAMAP" id="MF_00791">
    <property type="entry name" value="ApaG"/>
    <property type="match status" value="1"/>
</dbReference>
<name>Q1YJZ0_AURMS</name>
<evidence type="ECO:0000313" key="4">
    <source>
        <dbReference type="EMBL" id="EAS50734.1"/>
    </source>
</evidence>
<dbReference type="PANTHER" id="PTHR14289">
    <property type="entry name" value="F-BOX ONLY PROTEIN 3"/>
    <property type="match status" value="1"/>
</dbReference>
<dbReference type="Proteomes" id="UP000000321">
    <property type="component" value="Unassembled WGS sequence"/>
</dbReference>
<dbReference type="Gene3D" id="2.60.40.1470">
    <property type="entry name" value="ApaG domain"/>
    <property type="match status" value="1"/>
</dbReference>
<dbReference type="InterPro" id="IPR007474">
    <property type="entry name" value="ApaG_domain"/>
</dbReference>
<feature type="domain" description="ApaG" evidence="3">
    <location>
        <begin position="3"/>
        <end position="127"/>
    </location>
</feature>
<dbReference type="InterPro" id="IPR036767">
    <property type="entry name" value="ApaG_sf"/>
</dbReference>
<keyword evidence="5" id="KW-1185">Reference proteome</keyword>
<dbReference type="PROSITE" id="PS51087">
    <property type="entry name" value="APAG"/>
    <property type="match status" value="1"/>
</dbReference>
<evidence type="ECO:0000256" key="1">
    <source>
        <dbReference type="ARBA" id="ARBA00017693"/>
    </source>
</evidence>
<dbReference type="HOGENOM" id="CLU_128074_1_0_5"/>
<dbReference type="RefSeq" id="WP_009208723.1">
    <property type="nucleotide sequence ID" value="NZ_BBWP01000037.1"/>
</dbReference>
<accession>Q1YJZ0</accession>
<dbReference type="SUPFAM" id="SSF110069">
    <property type="entry name" value="ApaG-like"/>
    <property type="match status" value="1"/>
</dbReference>
<evidence type="ECO:0000256" key="2">
    <source>
        <dbReference type="HAMAP-Rule" id="MF_00791"/>
    </source>
</evidence>
<protein>
    <recommendedName>
        <fullName evidence="1 2">Protein ApaG</fullName>
    </recommendedName>
</protein>
<dbReference type="GO" id="GO:0070987">
    <property type="term" value="P:error-free translesion synthesis"/>
    <property type="evidence" value="ECO:0007669"/>
    <property type="project" value="TreeGrafter"/>
</dbReference>
<evidence type="ECO:0000313" key="5">
    <source>
        <dbReference type="Proteomes" id="UP000000321"/>
    </source>
</evidence>
<reference evidence="4 5" key="1">
    <citation type="journal article" date="2008" name="Appl. Environ. Microbiol.">
        <title>Genomic insights into Mn(II) oxidation by the marine alphaproteobacterium Aurantimonas sp. strain SI85-9A1.</title>
        <authorList>
            <person name="Dick G.J."/>
            <person name="Podell S."/>
            <person name="Johnson H.A."/>
            <person name="Rivera-Espinoza Y."/>
            <person name="Bernier-Latmani R."/>
            <person name="McCarthy J.K."/>
            <person name="Torpey J.W."/>
            <person name="Clement B.G."/>
            <person name="Gaasterland T."/>
            <person name="Tebo B.M."/>
        </authorList>
    </citation>
    <scope>NUCLEOTIDE SEQUENCE [LARGE SCALE GENOMIC DNA]</scope>
    <source>
        <strain evidence="4 5">SI85-9A1</strain>
    </source>
</reference>
<dbReference type="AlphaFoldDB" id="Q1YJZ0"/>
<dbReference type="PANTHER" id="PTHR14289:SF16">
    <property type="entry name" value="POLYMERASE DELTA-INTERACTING PROTEIN 2"/>
    <property type="match status" value="1"/>
</dbReference>
<gene>
    <name evidence="2" type="primary">apaG</name>
    <name evidence="4" type="ORF">SI859A1_00857</name>
</gene>
<organism evidence="4 5">
    <name type="scientific">Aurantimonas manganoxydans (strain ATCC BAA-1229 / DSM 21871 / SI85-9A1)</name>
    <dbReference type="NCBI Taxonomy" id="287752"/>
    <lineage>
        <taxon>Bacteria</taxon>
        <taxon>Pseudomonadati</taxon>
        <taxon>Pseudomonadota</taxon>
        <taxon>Alphaproteobacteria</taxon>
        <taxon>Hyphomicrobiales</taxon>
        <taxon>Aurantimonadaceae</taxon>
        <taxon>Aurantimonas</taxon>
    </lineage>
</organism>
<comment type="caution">
    <text evidence="4">The sequence shown here is derived from an EMBL/GenBank/DDBJ whole genome shotgun (WGS) entry which is preliminary data.</text>
</comment>